<name>A0ABS4YJ71_9MICO</name>
<dbReference type="Proteomes" id="UP000698222">
    <property type="component" value="Unassembled WGS sequence"/>
</dbReference>
<evidence type="ECO:0000313" key="2">
    <source>
        <dbReference type="Proteomes" id="UP000698222"/>
    </source>
</evidence>
<comment type="caution">
    <text evidence="1">The sequence shown here is derived from an EMBL/GenBank/DDBJ whole genome shotgun (WGS) entry which is preliminary data.</text>
</comment>
<keyword evidence="2" id="KW-1185">Reference proteome</keyword>
<evidence type="ECO:0000313" key="1">
    <source>
        <dbReference type="EMBL" id="MBP2408816.1"/>
    </source>
</evidence>
<dbReference type="Pfam" id="PF07275">
    <property type="entry name" value="ArdA"/>
    <property type="match status" value="1"/>
</dbReference>
<dbReference type="Gene3D" id="3.10.20.480">
    <property type="entry name" value="Antirestriction protein ArdA, domain 1"/>
    <property type="match status" value="1"/>
</dbReference>
<dbReference type="InterPro" id="IPR041895">
    <property type="entry name" value="ArdA_dom1"/>
</dbReference>
<sequence>MAITTNIRHTEPRAWVGCLACYNEGNLLGSWYDADDCDDVTPAKLHGSPYDPDGHEELWVMDHEGIPIQGEMSPHDAAQWSEVLTAVPDHQREALFAWVKSGSYVAEGTGDLPSTSDFEERYEGEWCSWREYADHILEEGGLLEGVSDEVRRYIDYDQWARDLLFDYTVEHSEDGGVFVFRDL</sequence>
<dbReference type="RefSeq" id="WP_209889822.1">
    <property type="nucleotide sequence ID" value="NZ_BAAAJV010000005.1"/>
</dbReference>
<reference evidence="1 2" key="1">
    <citation type="submission" date="2021-03" db="EMBL/GenBank/DDBJ databases">
        <title>Sequencing the genomes of 1000 actinobacteria strains.</title>
        <authorList>
            <person name="Klenk H.-P."/>
        </authorList>
    </citation>
    <scope>NUCLEOTIDE SEQUENCE [LARGE SCALE GENOMIC DNA]</scope>
    <source>
        <strain evidence="1 2">DSM 14564</strain>
    </source>
</reference>
<accession>A0ABS4YJ71</accession>
<dbReference type="EMBL" id="JAGIOC010000001">
    <property type="protein sequence ID" value="MBP2408816.1"/>
    <property type="molecule type" value="Genomic_DNA"/>
</dbReference>
<dbReference type="Gene3D" id="1.10.10.1190">
    <property type="entry name" value="Antirestriction protein ArdA, domain 3"/>
    <property type="match status" value="1"/>
</dbReference>
<organism evidence="1 2">
    <name type="scientific">Brachybacterium fresconis</name>
    <dbReference type="NCBI Taxonomy" id="173363"/>
    <lineage>
        <taxon>Bacteria</taxon>
        <taxon>Bacillati</taxon>
        <taxon>Actinomycetota</taxon>
        <taxon>Actinomycetes</taxon>
        <taxon>Micrococcales</taxon>
        <taxon>Dermabacteraceae</taxon>
        <taxon>Brachybacterium</taxon>
    </lineage>
</organism>
<protein>
    <submittedName>
        <fullName evidence="1">Antirestriction protein</fullName>
    </submittedName>
</protein>
<dbReference type="InterPro" id="IPR009899">
    <property type="entry name" value="ArdA"/>
</dbReference>
<gene>
    <name evidence="1" type="ORF">JOF44_001719</name>
</gene>
<proteinExistence type="predicted"/>
<dbReference type="InterPro" id="IPR041893">
    <property type="entry name" value="ArdA_dom3"/>
</dbReference>